<dbReference type="NCBIfam" id="TIGR02241">
    <property type="entry name" value="conserved hypothetical phage tail region protein"/>
    <property type="match status" value="1"/>
</dbReference>
<dbReference type="InterPro" id="IPR011747">
    <property type="entry name" value="CHP02241"/>
</dbReference>
<dbReference type="Proteomes" id="UP000595917">
    <property type="component" value="Chromosome"/>
</dbReference>
<evidence type="ECO:0000313" key="1">
    <source>
        <dbReference type="EMBL" id="QQO09005.1"/>
    </source>
</evidence>
<gene>
    <name evidence="1" type="ORF">JFL75_19060</name>
</gene>
<dbReference type="InterPro" id="IPR010667">
    <property type="entry name" value="Phage_T4_Gp19"/>
</dbReference>
<dbReference type="EMBL" id="CP067089">
    <property type="protein sequence ID" value="QQO09005.1"/>
    <property type="molecule type" value="Genomic_DNA"/>
</dbReference>
<dbReference type="RefSeq" id="WP_215626310.1">
    <property type="nucleotide sequence ID" value="NZ_CP067089.2"/>
</dbReference>
<dbReference type="PANTHER" id="PTHR38009:SF1">
    <property type="entry name" value="CONSERVED HYPOTHETICAL PHAGE TAIL PROTEIN"/>
    <property type="match status" value="1"/>
</dbReference>
<name>A0A7T8BAH2_9SPIR</name>
<reference evidence="1" key="1">
    <citation type="submission" date="2021-01" db="EMBL/GenBank/DDBJ databases">
        <title>Description of Breznakiella homolactica.</title>
        <authorList>
            <person name="Song Y."/>
            <person name="Brune A."/>
        </authorList>
    </citation>
    <scope>NUCLEOTIDE SEQUENCE</scope>
    <source>
        <strain evidence="1">RmG30</strain>
    </source>
</reference>
<accession>A0A7T8BAH2</accession>
<dbReference type="PANTHER" id="PTHR38009">
    <property type="entry name" value="CONSERVED HYPOTHETICAL PHAGE TAIL PROTEIN"/>
    <property type="match status" value="1"/>
</dbReference>
<organism evidence="1 2">
    <name type="scientific">Breznakiella homolactica</name>
    <dbReference type="NCBI Taxonomy" id="2798577"/>
    <lineage>
        <taxon>Bacteria</taxon>
        <taxon>Pseudomonadati</taxon>
        <taxon>Spirochaetota</taxon>
        <taxon>Spirochaetia</taxon>
        <taxon>Spirochaetales</taxon>
        <taxon>Breznakiellaceae</taxon>
        <taxon>Breznakiella</taxon>
    </lineage>
</organism>
<dbReference type="AlphaFoldDB" id="A0A7T8BAH2"/>
<dbReference type="KEGG" id="bhc:JFL75_19060"/>
<dbReference type="GO" id="GO:0005198">
    <property type="term" value="F:structural molecule activity"/>
    <property type="evidence" value="ECO:0007669"/>
    <property type="project" value="InterPro"/>
</dbReference>
<evidence type="ECO:0000313" key="2">
    <source>
        <dbReference type="Proteomes" id="UP000595917"/>
    </source>
</evidence>
<dbReference type="Pfam" id="PF06841">
    <property type="entry name" value="Phage_T4_gp19"/>
    <property type="match status" value="1"/>
</dbReference>
<proteinExistence type="predicted"/>
<sequence>MADYSPTTKTYFKVEVDGIDYGNFVSVSGLGATAEVSDDMGGMDKNPRKVVGKVKYDTVKMVRNADPRDKVLKEWWKSVERGNPEQKSVSVVFMDRDGTTEIQRRNLFNCVPCGWTVSDLSSTENGVIQETISLVYENAEWA</sequence>
<protein>
    <submittedName>
        <fullName evidence="1">Phage tail protein</fullName>
    </submittedName>
</protein>
<keyword evidence="2" id="KW-1185">Reference proteome</keyword>